<dbReference type="AlphaFoldDB" id="A0A1H6KM10"/>
<sequence>MACMPWVWSKAFRVFSEASLHSFKSFILSCLVCCEKGCKVSDDGE</sequence>
<protein>
    <submittedName>
        <fullName evidence="1">Uncharacterized protein</fullName>
    </submittedName>
</protein>
<dbReference type="Proteomes" id="UP000198559">
    <property type="component" value="Unassembled WGS sequence"/>
</dbReference>
<accession>A0A1H6KM10</accession>
<reference evidence="2" key="1">
    <citation type="submission" date="2016-06" db="EMBL/GenBank/DDBJ databases">
        <authorList>
            <person name="Petersen J."/>
            <person name="Sayavedra L."/>
        </authorList>
    </citation>
    <scope>NUCLEOTIDE SEQUENCE [LARGE SCALE GENOMIC DNA]</scope>
    <source>
        <strain evidence="2">BazSymB</strain>
    </source>
</reference>
<organism evidence="1 2">
    <name type="scientific">Bathymodiolus azoricus thioautotrophic gill symbiont</name>
    <dbReference type="NCBI Taxonomy" id="235205"/>
    <lineage>
        <taxon>Bacteria</taxon>
        <taxon>Pseudomonadati</taxon>
        <taxon>Pseudomonadota</taxon>
        <taxon>Gammaproteobacteria</taxon>
        <taxon>sulfur-oxidizing symbionts</taxon>
    </lineage>
</organism>
<evidence type="ECO:0000313" key="1">
    <source>
        <dbReference type="EMBL" id="SEH76412.1"/>
    </source>
</evidence>
<proteinExistence type="predicted"/>
<name>A0A1H6KM10_9GAMM</name>
<gene>
    <name evidence="1" type="ORF">BAZSYMB_GCONTIG00732_1</name>
</gene>
<evidence type="ECO:0000313" key="2">
    <source>
        <dbReference type="Proteomes" id="UP000198559"/>
    </source>
</evidence>
<dbReference type="EMBL" id="CVUD02000123">
    <property type="protein sequence ID" value="SEH76412.1"/>
    <property type="molecule type" value="Genomic_DNA"/>
</dbReference>